<evidence type="ECO:0000313" key="3">
    <source>
        <dbReference type="Proteomes" id="UP000695000"/>
    </source>
</evidence>
<sequence>MMHTFYRSCNYTMDDRHSYEKLSIRDSARYSKKYGSTSSRNNTRNESFVKHIVTGTDTLQGLALKYGVTMEQIRRANRLFASDSLFLREHLLIPVPEGYNGGETPTTQLVDIPVSPDANSDAESSGGCGITSSAASSQVTSPASYDNEDVAEFLVKIDAAIANTKADVKKIHKNSEFSNFDCGSERRKPAVSRMKQMVNNNGTSDILKTPQAVVMTQGNKIKTSMRRYQQQQDELFEL</sequence>
<dbReference type="SMART" id="SM00257">
    <property type="entry name" value="LysM"/>
    <property type="match status" value="1"/>
</dbReference>
<dbReference type="SUPFAM" id="SSF54106">
    <property type="entry name" value="LysM domain"/>
    <property type="match status" value="1"/>
</dbReference>
<reference evidence="4" key="1">
    <citation type="submission" date="2025-08" db="UniProtKB">
        <authorList>
            <consortium name="RefSeq"/>
        </authorList>
    </citation>
    <scope>IDENTIFICATION</scope>
    <source>
        <tissue evidence="4">Whole Larva</tissue>
    </source>
</reference>
<name>A0ABM1N3J6_NICVS</name>
<feature type="region of interest" description="Disordered" evidence="1">
    <location>
        <begin position="115"/>
        <end position="141"/>
    </location>
</feature>
<feature type="compositionally biased region" description="Polar residues" evidence="1">
    <location>
        <begin position="130"/>
        <end position="141"/>
    </location>
</feature>
<dbReference type="InterPro" id="IPR045030">
    <property type="entry name" value="LYSM1-4"/>
</dbReference>
<accession>A0ABM1N3J6</accession>
<evidence type="ECO:0000313" key="4">
    <source>
        <dbReference type="RefSeq" id="XP_017781396.1"/>
    </source>
</evidence>
<gene>
    <name evidence="4" type="primary">LOC108566155</name>
</gene>
<dbReference type="Pfam" id="PF01476">
    <property type="entry name" value="LysM"/>
    <property type="match status" value="1"/>
</dbReference>
<evidence type="ECO:0000259" key="2">
    <source>
        <dbReference type="PROSITE" id="PS51782"/>
    </source>
</evidence>
<protein>
    <submittedName>
        <fullName evidence="4">LysM and putative peptidoglycan-binding domain-containing protein 2 isoform X1</fullName>
    </submittedName>
</protein>
<proteinExistence type="predicted"/>
<dbReference type="Gene3D" id="3.10.350.10">
    <property type="entry name" value="LysM domain"/>
    <property type="match status" value="1"/>
</dbReference>
<keyword evidence="3" id="KW-1185">Reference proteome</keyword>
<feature type="domain" description="LysM" evidence="2">
    <location>
        <begin position="49"/>
        <end position="93"/>
    </location>
</feature>
<dbReference type="PROSITE" id="PS51782">
    <property type="entry name" value="LYSM"/>
    <property type="match status" value="1"/>
</dbReference>
<evidence type="ECO:0000256" key="1">
    <source>
        <dbReference type="SAM" id="MobiDB-lite"/>
    </source>
</evidence>
<dbReference type="PANTHER" id="PTHR20932">
    <property type="entry name" value="LYSM AND PUTATIVE PEPTIDOGLYCAN-BINDING DOMAIN-CONTAINING PROTEIN"/>
    <property type="match status" value="1"/>
</dbReference>
<dbReference type="Proteomes" id="UP000695000">
    <property type="component" value="Unplaced"/>
</dbReference>
<dbReference type="PANTHER" id="PTHR20932:SF8">
    <property type="entry name" value="LD22649P"/>
    <property type="match status" value="1"/>
</dbReference>
<dbReference type="InterPro" id="IPR036779">
    <property type="entry name" value="LysM_dom_sf"/>
</dbReference>
<dbReference type="RefSeq" id="XP_017781396.1">
    <property type="nucleotide sequence ID" value="XM_017925907.1"/>
</dbReference>
<dbReference type="CDD" id="cd00118">
    <property type="entry name" value="LysM"/>
    <property type="match status" value="1"/>
</dbReference>
<dbReference type="GeneID" id="108566155"/>
<dbReference type="InterPro" id="IPR018392">
    <property type="entry name" value="LysM"/>
</dbReference>
<organism evidence="3 4">
    <name type="scientific">Nicrophorus vespilloides</name>
    <name type="common">Boreal carrion beetle</name>
    <dbReference type="NCBI Taxonomy" id="110193"/>
    <lineage>
        <taxon>Eukaryota</taxon>
        <taxon>Metazoa</taxon>
        <taxon>Ecdysozoa</taxon>
        <taxon>Arthropoda</taxon>
        <taxon>Hexapoda</taxon>
        <taxon>Insecta</taxon>
        <taxon>Pterygota</taxon>
        <taxon>Neoptera</taxon>
        <taxon>Endopterygota</taxon>
        <taxon>Coleoptera</taxon>
        <taxon>Polyphaga</taxon>
        <taxon>Staphyliniformia</taxon>
        <taxon>Silphidae</taxon>
        <taxon>Nicrophorinae</taxon>
        <taxon>Nicrophorus</taxon>
    </lineage>
</organism>